<organism evidence="2 3">
    <name type="scientific">Python bivittatus</name>
    <name type="common">Burmese python</name>
    <name type="synonym">Python molurus bivittatus</name>
    <dbReference type="NCBI Taxonomy" id="176946"/>
    <lineage>
        <taxon>Eukaryota</taxon>
        <taxon>Metazoa</taxon>
        <taxon>Chordata</taxon>
        <taxon>Craniata</taxon>
        <taxon>Vertebrata</taxon>
        <taxon>Euteleostomi</taxon>
        <taxon>Lepidosauria</taxon>
        <taxon>Squamata</taxon>
        <taxon>Bifurcata</taxon>
        <taxon>Unidentata</taxon>
        <taxon>Episquamata</taxon>
        <taxon>Toxicofera</taxon>
        <taxon>Serpentes</taxon>
        <taxon>Henophidia</taxon>
        <taxon>Pythonidae</taxon>
        <taxon>Python</taxon>
    </lineage>
</organism>
<feature type="compositionally biased region" description="Low complexity" evidence="1">
    <location>
        <begin position="240"/>
        <end position="251"/>
    </location>
</feature>
<dbReference type="InterPro" id="IPR026133">
    <property type="entry name" value="Tastin"/>
</dbReference>
<accession>A0A9F2QBI6</accession>
<keyword evidence="2" id="KW-1185">Reference proteome</keyword>
<dbReference type="AlphaFoldDB" id="A0A9F2QBI6"/>
<dbReference type="OrthoDB" id="8722817at2759"/>
<feature type="compositionally biased region" description="Polar residues" evidence="1">
    <location>
        <begin position="252"/>
        <end position="265"/>
    </location>
</feature>
<reference evidence="3" key="1">
    <citation type="submission" date="2025-08" db="UniProtKB">
        <authorList>
            <consortium name="RefSeq"/>
        </authorList>
    </citation>
    <scope>IDENTIFICATION</scope>
    <source>
        <tissue evidence="3">Liver</tissue>
    </source>
</reference>
<dbReference type="GeneID" id="103064588"/>
<feature type="region of interest" description="Disordered" evidence="1">
    <location>
        <begin position="41"/>
        <end position="63"/>
    </location>
</feature>
<evidence type="ECO:0000256" key="1">
    <source>
        <dbReference type="SAM" id="MobiDB-lite"/>
    </source>
</evidence>
<protein>
    <submittedName>
        <fullName evidence="3">Tastin</fullName>
    </submittedName>
</protein>
<dbReference type="Proteomes" id="UP000695026">
    <property type="component" value="Unplaced"/>
</dbReference>
<dbReference type="OMA" id="SAHGAMG"/>
<proteinExistence type="predicted"/>
<name>A0A9F2QBI6_PYTBI</name>
<dbReference type="PANTHER" id="PTHR15289">
    <property type="entry name" value="TASTIN"/>
    <property type="match status" value="1"/>
</dbReference>
<feature type="region of interest" description="Disordered" evidence="1">
    <location>
        <begin position="1"/>
        <end position="24"/>
    </location>
</feature>
<evidence type="ECO:0000313" key="3">
    <source>
        <dbReference type="RefSeq" id="XP_007426288.3"/>
    </source>
</evidence>
<evidence type="ECO:0000313" key="2">
    <source>
        <dbReference type="Proteomes" id="UP000695026"/>
    </source>
</evidence>
<dbReference type="RefSeq" id="XP_007426288.3">
    <property type="nucleotide sequence ID" value="XM_007426226.3"/>
</dbReference>
<dbReference type="KEGG" id="pbi:103064588"/>
<feature type="region of interest" description="Disordered" evidence="1">
    <location>
        <begin position="213"/>
        <end position="278"/>
    </location>
</feature>
<dbReference type="PANTHER" id="PTHR15289:SF3">
    <property type="entry name" value="TASTIN"/>
    <property type="match status" value="1"/>
</dbReference>
<dbReference type="CTD" id="10024"/>
<feature type="compositionally biased region" description="Polar residues" evidence="1">
    <location>
        <begin position="549"/>
        <end position="562"/>
    </location>
</feature>
<sequence length="666" mass="70996">MAPVGKENQPVPLPLPRTPAEPGLKEGTLLAAGVLSSSKIPVLSRSRHRPKLKESQPQACSSKARSKTIRTCKISHSNPVVELAAGLSPKSLTREPLTETQLTTSGCRNEEANAAEFVPDPEALASILSNTGLTNQMVSAANKPSLAQRVPLKGKRACLTSIGSTQSSLCTKAPTMNPFRMSHISMSASKDTDHPRSWSLALNTQQLKTLSATLKNRKPGAEMAKAGQPTETVDGDQHNSLASSLEAESLSNVAGGSQATQSSSVGKKEATRTSWKEEEFIPDPAMKASILLNIGLSHPTLGATRKVSLAQRVPLKDAGKPSVVCDNLQGEGASLSQPRMSVLSAGKFGRVSCRSTQGLKGLEKLEASGAQQTNTPHGRCSTVECSPYGLARRIPITNSQSLHRTPWTCNRIPVTSSTKDNRVKWLDRVTRQMGAIGSKEEGTSVPWEKIAVRLFDDEMAGSVKKVPAVPVMSTGMGKLQSIELLAQLLQQKMDGHVDYEEAPSLQELHKLLTAHCSSTPEASKPTLPSAPPQDPGPSMGERAPDLTGAATSALSSPHTISSQQRFCHSPSLQVVSGPSSSARSTGLAKQRLDHLLTAPLRFHEACLNDECAFYTSPLASLTQPSVDRCQDPVAKMLNAQDTMHFIPISASARLSPPSEAERTPFS</sequence>
<feature type="region of interest" description="Disordered" evidence="1">
    <location>
        <begin position="517"/>
        <end position="562"/>
    </location>
</feature>
<feature type="compositionally biased region" description="Basic and acidic residues" evidence="1">
    <location>
        <begin position="266"/>
        <end position="278"/>
    </location>
</feature>
<gene>
    <name evidence="3" type="primary">TROAP</name>
</gene>